<comment type="similarity">
    <text evidence="1">Belongs to the ETF alpha-subunit/FixB family.</text>
</comment>
<gene>
    <name evidence="3" type="primary">etfB_2</name>
    <name evidence="3" type="ORF">Lac1_05520</name>
</gene>
<evidence type="ECO:0000259" key="2">
    <source>
        <dbReference type="SMART" id="SM00893"/>
    </source>
</evidence>
<name>A0ABN6YTE7_9FIRM</name>
<dbReference type="InterPro" id="IPR001308">
    <property type="entry name" value="ETF_a/FixB"/>
</dbReference>
<accession>A0ABN6YTE7</accession>
<dbReference type="InterPro" id="IPR029035">
    <property type="entry name" value="DHS-like_NAD/FAD-binding_dom"/>
</dbReference>
<dbReference type="Pfam" id="PF01012">
    <property type="entry name" value="ETF"/>
    <property type="match status" value="1"/>
</dbReference>
<dbReference type="PANTHER" id="PTHR43153">
    <property type="entry name" value="ELECTRON TRANSFER FLAVOPROTEIN ALPHA"/>
    <property type="match status" value="1"/>
</dbReference>
<dbReference type="SMART" id="SM00893">
    <property type="entry name" value="ETF"/>
    <property type="match status" value="1"/>
</dbReference>
<dbReference type="PIRSF" id="PIRSF000089">
    <property type="entry name" value="Electra_flavoP_a"/>
    <property type="match status" value="1"/>
</dbReference>
<evidence type="ECO:0000313" key="4">
    <source>
        <dbReference type="Proteomes" id="UP001305815"/>
    </source>
</evidence>
<organism evidence="3 4">
    <name type="scientific">Claveliimonas bilis</name>
    <dbReference type="NCBI Taxonomy" id="3028070"/>
    <lineage>
        <taxon>Bacteria</taxon>
        <taxon>Bacillati</taxon>
        <taxon>Bacillota</taxon>
        <taxon>Clostridia</taxon>
        <taxon>Lachnospirales</taxon>
        <taxon>Lachnospiraceae</taxon>
        <taxon>Claveliimonas</taxon>
    </lineage>
</organism>
<dbReference type="InterPro" id="IPR014730">
    <property type="entry name" value="ETF_a/b_N"/>
</dbReference>
<dbReference type="RefSeq" id="WP_316266174.1">
    <property type="nucleotide sequence ID" value="NZ_AP027742.1"/>
</dbReference>
<proteinExistence type="inferred from homology"/>
<feature type="domain" description="Electron transfer flavoprotein alpha/beta-subunit N-terminal" evidence="2">
    <location>
        <begin position="17"/>
        <end position="201"/>
    </location>
</feature>
<evidence type="ECO:0000313" key="3">
    <source>
        <dbReference type="EMBL" id="BDZ76369.1"/>
    </source>
</evidence>
<dbReference type="PANTHER" id="PTHR43153:SF1">
    <property type="entry name" value="ELECTRON TRANSFER FLAVOPROTEIN SUBUNIT ALPHA, MITOCHONDRIAL"/>
    <property type="match status" value="1"/>
</dbReference>
<sequence>MMLRKSLKEEQNQWTGILVYVECYKGKVMPVSLELIGEARRLAAKAGGKVYGVAIGEKPEEIREELKDSFLDEAYLWEASDEYLPIAYERIMTECINTIRPSVVLIGGTREGRALAPRIAVEFRTGLTADCTSLEIDDDGNLMQTRPAFGGNIMAEILTKDRRPQLATVRPGVMPKRPGIPGKHTVFYMKKWDGPDETVTIEAVKEQSQDDSIAGQKILVAAGRGVKKKEDLEMLRELAHLLGGELACSRALVEKGWMSPSRQIGLSGSTVSPDYLITCGVSGTVQFMAGMKTAKNIIAINSDPDARIFEIAHYPVCADLYEVVPDLIERLKEGR</sequence>
<dbReference type="Gene3D" id="3.40.50.1220">
    <property type="entry name" value="TPP-binding domain"/>
    <property type="match status" value="1"/>
</dbReference>
<evidence type="ECO:0000256" key="1">
    <source>
        <dbReference type="ARBA" id="ARBA00005817"/>
    </source>
</evidence>
<dbReference type="SUPFAM" id="SSF52402">
    <property type="entry name" value="Adenine nucleotide alpha hydrolases-like"/>
    <property type="match status" value="1"/>
</dbReference>
<keyword evidence="4" id="KW-1185">Reference proteome</keyword>
<dbReference type="InterPro" id="IPR014731">
    <property type="entry name" value="ETF_asu_C"/>
</dbReference>
<dbReference type="InterPro" id="IPR033947">
    <property type="entry name" value="ETF_alpha_N"/>
</dbReference>
<dbReference type="InterPro" id="IPR014729">
    <property type="entry name" value="Rossmann-like_a/b/a_fold"/>
</dbReference>
<reference evidence="4" key="1">
    <citation type="journal article" date="2023" name="Int. J. Syst. Evol. Microbiol.">
        <title>Claveliimonas bilis gen. nov., sp. nov., deoxycholic acid-producing bacteria isolated from human faeces, and reclassification of Sellimonas monacensis Zenner et al. 2021 as Claveliimonas monacensis comb. nov.</title>
        <authorList>
            <person name="Hisatomi A."/>
            <person name="Kastawa N.W.E.P.G."/>
            <person name="Song I."/>
            <person name="Ohkuma M."/>
            <person name="Fukiya S."/>
            <person name="Sakamoto M."/>
        </authorList>
    </citation>
    <scope>NUCLEOTIDE SEQUENCE [LARGE SCALE GENOMIC DNA]</scope>
    <source>
        <strain evidence="4">12BBH14</strain>
    </source>
</reference>
<dbReference type="Proteomes" id="UP001305815">
    <property type="component" value="Chromosome"/>
</dbReference>
<dbReference type="Gene3D" id="3.40.50.620">
    <property type="entry name" value="HUPs"/>
    <property type="match status" value="1"/>
</dbReference>
<dbReference type="CDD" id="cd01715">
    <property type="entry name" value="ETF_alpha"/>
    <property type="match status" value="1"/>
</dbReference>
<dbReference type="SUPFAM" id="SSF52467">
    <property type="entry name" value="DHS-like NAD/FAD-binding domain"/>
    <property type="match status" value="1"/>
</dbReference>
<dbReference type="Pfam" id="PF00766">
    <property type="entry name" value="ETF_alpha"/>
    <property type="match status" value="1"/>
</dbReference>
<protein>
    <submittedName>
        <fullName evidence="3">Electron transfer flavoprotein subunit alpha</fullName>
    </submittedName>
</protein>
<dbReference type="EMBL" id="AP027742">
    <property type="protein sequence ID" value="BDZ76369.1"/>
    <property type="molecule type" value="Genomic_DNA"/>
</dbReference>